<dbReference type="SUPFAM" id="SSF48452">
    <property type="entry name" value="TPR-like"/>
    <property type="match status" value="1"/>
</dbReference>
<evidence type="ECO:0000256" key="1">
    <source>
        <dbReference type="ARBA" id="ARBA00004442"/>
    </source>
</evidence>
<dbReference type="InterPro" id="IPR012944">
    <property type="entry name" value="SusD_RagB_dom"/>
</dbReference>
<evidence type="ECO:0000256" key="5">
    <source>
        <dbReference type="ARBA" id="ARBA00023237"/>
    </source>
</evidence>
<evidence type="ECO:0000256" key="4">
    <source>
        <dbReference type="ARBA" id="ARBA00023136"/>
    </source>
</evidence>
<reference evidence="7" key="2">
    <citation type="submission" date="2020-09" db="EMBL/GenBank/DDBJ databases">
        <authorList>
            <person name="Sun Q."/>
            <person name="Kim S."/>
        </authorList>
    </citation>
    <scope>NUCLEOTIDE SEQUENCE</scope>
    <source>
        <strain evidence="7">KCTC 12368</strain>
    </source>
</reference>
<evidence type="ECO:0000313" key="7">
    <source>
        <dbReference type="EMBL" id="GGZ26117.1"/>
    </source>
</evidence>
<keyword evidence="8" id="KW-1185">Reference proteome</keyword>
<evidence type="ECO:0000259" key="6">
    <source>
        <dbReference type="Pfam" id="PF07980"/>
    </source>
</evidence>
<organism evidence="7 8">
    <name type="scientific">Echinicola pacifica</name>
    <dbReference type="NCBI Taxonomy" id="346377"/>
    <lineage>
        <taxon>Bacteria</taxon>
        <taxon>Pseudomonadati</taxon>
        <taxon>Bacteroidota</taxon>
        <taxon>Cytophagia</taxon>
        <taxon>Cytophagales</taxon>
        <taxon>Cyclobacteriaceae</taxon>
        <taxon>Echinicola</taxon>
    </lineage>
</organism>
<dbReference type="AlphaFoldDB" id="A0A918PWW3"/>
<dbReference type="GO" id="GO:0009279">
    <property type="term" value="C:cell outer membrane"/>
    <property type="evidence" value="ECO:0007669"/>
    <property type="project" value="UniProtKB-SubCell"/>
</dbReference>
<sequence>MKLSKITRYTLAASLGLGVLSSCSDLLDTPLENVVIADETDYTQSQNMVLLLNGSYAEFNSLQWETFPLISVRGDDVDAGGDQEPLTKTDLYEYDRNFWMYNSTWLNLYSDILYWHGAMEEIQKYQDAGASAALSSQYIAEVKVLRSFELLQLARLWGSILIPRTSQPSDLYNVDLSTFAEVMDHISAQMDEAIPNLPSVRPNQRTDVPGGVTRYTALAVKAMANLENKNFQQVADATGEIISDGQFILEPDYYELFKIPGKLNSENLLELQYSDYGNPSGTSNRYLWDFFGPSNWTPAVTGAGGGWGFWEPSLKYVKFMLERNEMERLTTTVLFTPSGINEIKTDPAFASLPAWVSNISPDGDVFNDHPRYNFLSGKQYLPSNQLTEGRFSYGENKNFTVIRYAEILLMHAEALVNGATSTAMSADAAVNTVRNRVGLSPLSGVGLEQVLDEKYAEFGMEWGIRFYDLVRYDQTAPLNYEGRNYQASDRYLPYPLAQMDILPQLSAGSAQ</sequence>
<keyword evidence="5" id="KW-0998">Cell outer membrane</keyword>
<evidence type="ECO:0000256" key="2">
    <source>
        <dbReference type="ARBA" id="ARBA00006275"/>
    </source>
</evidence>
<comment type="subcellular location">
    <subcellularLocation>
        <location evidence="1">Cell outer membrane</location>
    </subcellularLocation>
</comment>
<evidence type="ECO:0000313" key="8">
    <source>
        <dbReference type="Proteomes" id="UP000619457"/>
    </source>
</evidence>
<dbReference type="RefSeq" id="WP_044201944.1">
    <property type="nucleotide sequence ID" value="NZ_BMWX01000003.1"/>
</dbReference>
<evidence type="ECO:0000256" key="3">
    <source>
        <dbReference type="ARBA" id="ARBA00022729"/>
    </source>
</evidence>
<accession>A0A918PWW3</accession>
<dbReference type="Proteomes" id="UP000619457">
    <property type="component" value="Unassembled WGS sequence"/>
</dbReference>
<comment type="caution">
    <text evidence="7">The sequence shown here is derived from an EMBL/GenBank/DDBJ whole genome shotgun (WGS) entry which is preliminary data.</text>
</comment>
<dbReference type="InterPro" id="IPR011990">
    <property type="entry name" value="TPR-like_helical_dom_sf"/>
</dbReference>
<protein>
    <submittedName>
        <fullName evidence="7">Glycan metabolism protein RagB</fullName>
    </submittedName>
</protein>
<dbReference type="PROSITE" id="PS51257">
    <property type="entry name" value="PROKAR_LIPOPROTEIN"/>
    <property type="match status" value="1"/>
</dbReference>
<proteinExistence type="inferred from homology"/>
<dbReference type="EMBL" id="BMWX01000003">
    <property type="protein sequence ID" value="GGZ26117.1"/>
    <property type="molecule type" value="Genomic_DNA"/>
</dbReference>
<reference evidence="7" key="1">
    <citation type="journal article" date="2014" name="Int. J. Syst. Evol. Microbiol.">
        <title>Complete genome sequence of Corynebacterium casei LMG S-19264T (=DSM 44701T), isolated from a smear-ripened cheese.</title>
        <authorList>
            <consortium name="US DOE Joint Genome Institute (JGI-PGF)"/>
            <person name="Walter F."/>
            <person name="Albersmeier A."/>
            <person name="Kalinowski J."/>
            <person name="Ruckert C."/>
        </authorList>
    </citation>
    <scope>NUCLEOTIDE SEQUENCE</scope>
    <source>
        <strain evidence="7">KCTC 12368</strain>
    </source>
</reference>
<keyword evidence="4" id="KW-0472">Membrane</keyword>
<feature type="domain" description="RagB/SusD" evidence="6">
    <location>
        <begin position="384"/>
        <end position="483"/>
    </location>
</feature>
<comment type="similarity">
    <text evidence="2">Belongs to the SusD family.</text>
</comment>
<dbReference type="Gene3D" id="1.25.40.390">
    <property type="match status" value="1"/>
</dbReference>
<keyword evidence="3" id="KW-0732">Signal</keyword>
<gene>
    <name evidence="7" type="ORF">GCM10007049_18390</name>
</gene>
<name>A0A918PWW3_9BACT</name>
<dbReference type="Pfam" id="PF07980">
    <property type="entry name" value="SusD_RagB"/>
    <property type="match status" value="1"/>
</dbReference>